<dbReference type="PANTHER" id="PTHR43179:SF12">
    <property type="entry name" value="GALACTOFURANOSYLTRANSFERASE GLFT2"/>
    <property type="match status" value="1"/>
</dbReference>
<dbReference type="STRING" id="36856.ATB98_21955"/>
<dbReference type="AlphaFoldDB" id="A0A178YIQ7"/>
<evidence type="ECO:0000256" key="1">
    <source>
        <dbReference type="ARBA" id="ARBA00006739"/>
    </source>
</evidence>
<evidence type="ECO:0000313" key="6">
    <source>
        <dbReference type="Proteomes" id="UP000078507"/>
    </source>
</evidence>
<keyword evidence="2" id="KW-0328">Glycosyltransferase</keyword>
<gene>
    <name evidence="5" type="ORF">ATB98_21955</name>
</gene>
<keyword evidence="3 5" id="KW-0808">Transferase</keyword>
<name>A0A178YIQ7_SINSA</name>
<dbReference type="InterPro" id="IPR029044">
    <property type="entry name" value="Nucleotide-diphossugar_trans"/>
</dbReference>
<dbReference type="Proteomes" id="UP000078507">
    <property type="component" value="Unassembled WGS sequence"/>
</dbReference>
<dbReference type="PANTHER" id="PTHR43179">
    <property type="entry name" value="RHAMNOSYLTRANSFERASE WBBL"/>
    <property type="match status" value="1"/>
</dbReference>
<keyword evidence="6" id="KW-1185">Reference proteome</keyword>
<dbReference type="Pfam" id="PF00535">
    <property type="entry name" value="Glycos_transf_2"/>
    <property type="match status" value="1"/>
</dbReference>
<comment type="caution">
    <text evidence="5">The sequence shown here is derived from an EMBL/GenBank/DDBJ whole genome shotgun (WGS) entry which is preliminary data.</text>
</comment>
<proteinExistence type="inferred from homology"/>
<dbReference type="SUPFAM" id="SSF53448">
    <property type="entry name" value="Nucleotide-diphospho-sugar transferases"/>
    <property type="match status" value="1"/>
</dbReference>
<dbReference type="GO" id="GO:0016757">
    <property type="term" value="F:glycosyltransferase activity"/>
    <property type="evidence" value="ECO:0007669"/>
    <property type="project" value="UniProtKB-KW"/>
</dbReference>
<dbReference type="InterPro" id="IPR001173">
    <property type="entry name" value="Glyco_trans_2-like"/>
</dbReference>
<dbReference type="OrthoDB" id="6116224at2"/>
<comment type="similarity">
    <text evidence="1">Belongs to the glycosyltransferase 2 family.</text>
</comment>
<reference evidence="5 6" key="1">
    <citation type="submission" date="2015-11" db="EMBL/GenBank/DDBJ databases">
        <title>Ensifer anhuiense sp. nov., an effective nitrogen fixation bacterium with Glycine soja.</title>
        <authorList>
            <person name="Yan H."/>
            <person name="Chen W."/>
        </authorList>
    </citation>
    <scope>NUCLEOTIDE SEQUENCE [LARGE SCALE GENOMIC DNA]</scope>
    <source>
        <strain evidence="5 6">LMG 7837</strain>
    </source>
</reference>
<evidence type="ECO:0000313" key="5">
    <source>
        <dbReference type="EMBL" id="OAP47312.1"/>
    </source>
</evidence>
<dbReference type="EMBL" id="LNQB01000065">
    <property type="protein sequence ID" value="OAP47312.1"/>
    <property type="molecule type" value="Genomic_DNA"/>
</dbReference>
<protein>
    <submittedName>
        <fullName evidence="5">Glycosyl transferase family A</fullName>
    </submittedName>
</protein>
<evidence type="ECO:0000256" key="2">
    <source>
        <dbReference type="ARBA" id="ARBA00022676"/>
    </source>
</evidence>
<sequence>MMAAPLQIDIGVCTFRRPELADTLRSLAAMTVPERATIRVIVADNDVQPSAKPLVEGLRAEIPFDILYVHCPASNISIARNCCLDNGKGDFLAFIDDDETASKDWLIRLLETARETGADAVLGPVRAHYAPSAPAWMRSGDFHSTLPVWVKGEIRTGYTCNTLLRRQAPSLSGCRFKLALGKSGGEDTDFFTGMHRAGGTIAFATEAWVHEPVPEKRATLAWLAKRRFRSGQTHGRLLAERANGLRRPLNVALAAAKAGYCALGAALSFPSTVRRHRYALRALLHAGVLSGLLGHKAIEQYGIREATSP</sequence>
<feature type="domain" description="Glycosyltransferase 2-like" evidence="4">
    <location>
        <begin position="10"/>
        <end position="168"/>
    </location>
</feature>
<organism evidence="5 6">
    <name type="scientific">Sinorhizobium saheli</name>
    <dbReference type="NCBI Taxonomy" id="36856"/>
    <lineage>
        <taxon>Bacteria</taxon>
        <taxon>Pseudomonadati</taxon>
        <taxon>Pseudomonadota</taxon>
        <taxon>Alphaproteobacteria</taxon>
        <taxon>Hyphomicrobiales</taxon>
        <taxon>Rhizobiaceae</taxon>
        <taxon>Sinorhizobium/Ensifer group</taxon>
        <taxon>Sinorhizobium</taxon>
    </lineage>
</organism>
<evidence type="ECO:0000259" key="4">
    <source>
        <dbReference type="Pfam" id="PF00535"/>
    </source>
</evidence>
<accession>A0A178YIQ7</accession>
<evidence type="ECO:0000256" key="3">
    <source>
        <dbReference type="ARBA" id="ARBA00022679"/>
    </source>
</evidence>
<dbReference type="Gene3D" id="3.90.550.10">
    <property type="entry name" value="Spore Coat Polysaccharide Biosynthesis Protein SpsA, Chain A"/>
    <property type="match status" value="1"/>
</dbReference>